<evidence type="ECO:0000259" key="3">
    <source>
        <dbReference type="Pfam" id="PF03061"/>
    </source>
</evidence>
<dbReference type="InterPro" id="IPR006683">
    <property type="entry name" value="Thioestr_dom"/>
</dbReference>
<dbReference type="PANTHER" id="PTHR43240">
    <property type="entry name" value="1,4-DIHYDROXY-2-NAPHTHOYL-COA THIOESTERASE 1"/>
    <property type="match status" value="1"/>
</dbReference>
<evidence type="ECO:0000313" key="4">
    <source>
        <dbReference type="EMBL" id="MQT01459.1"/>
    </source>
</evidence>
<keyword evidence="5" id="KW-1185">Reference proteome</keyword>
<accession>A0A646KGR0</accession>
<dbReference type="PANTHER" id="PTHR43240:SF5">
    <property type="entry name" value="1,4-DIHYDROXY-2-NAPHTHOYL-COA THIOESTERASE 1"/>
    <property type="match status" value="1"/>
</dbReference>
<dbReference type="AlphaFoldDB" id="A0A646KGR0"/>
<dbReference type="GO" id="GO:0005829">
    <property type="term" value="C:cytosol"/>
    <property type="evidence" value="ECO:0007669"/>
    <property type="project" value="TreeGrafter"/>
</dbReference>
<name>A0A646KGR0_STRJU</name>
<protein>
    <submittedName>
        <fullName evidence="4">PaaI family thioesterase</fullName>
    </submittedName>
</protein>
<dbReference type="Gene3D" id="3.10.129.10">
    <property type="entry name" value="Hotdog Thioesterase"/>
    <property type="match status" value="1"/>
</dbReference>
<dbReference type="InterPro" id="IPR029069">
    <property type="entry name" value="HotDog_dom_sf"/>
</dbReference>
<gene>
    <name evidence="4" type="ORF">FF041_14960</name>
</gene>
<dbReference type="InterPro" id="IPR003736">
    <property type="entry name" value="PAAI_dom"/>
</dbReference>
<dbReference type="Proteomes" id="UP000419138">
    <property type="component" value="Unassembled WGS sequence"/>
</dbReference>
<comment type="similarity">
    <text evidence="1">Belongs to the thioesterase PaaI family.</text>
</comment>
<dbReference type="OrthoDB" id="9813282at2"/>
<dbReference type="RefSeq" id="WP_153523274.1">
    <property type="nucleotide sequence ID" value="NZ_VCLA01000123.1"/>
</dbReference>
<reference evidence="4 5" key="1">
    <citation type="submission" date="2019-05" db="EMBL/GenBank/DDBJ databases">
        <title>Comparative genomics and metabolomics analyses of clavulanic acid producing Streptomyces species provides insight into specialized metabolism and evolution of beta-lactam biosynthetic gene clusters.</title>
        <authorList>
            <person name="Moore M.A."/>
            <person name="Cruz-Morales P."/>
            <person name="Barona Gomez F."/>
            <person name="Kapil T."/>
        </authorList>
    </citation>
    <scope>NUCLEOTIDE SEQUENCE [LARGE SCALE GENOMIC DNA]</scope>
    <source>
        <strain evidence="4 5">NRRL 5741</strain>
    </source>
</reference>
<sequence length="140" mass="14606">MTRPQPTPDELPGLMPLAKELGIVIDTATRQEVTGRLEWSPERCTAGGVLHGGALVTFADSAAGICAYLNLPPGAMTSTIELKTNFFAAVRGGEVLAVARPLHVGRTVIVVQTDLFAAPSAGDAARRRVGQTTQTQAVIG</sequence>
<feature type="domain" description="Thioesterase" evidence="3">
    <location>
        <begin position="47"/>
        <end position="118"/>
    </location>
</feature>
<dbReference type="Pfam" id="PF03061">
    <property type="entry name" value="4HBT"/>
    <property type="match status" value="1"/>
</dbReference>
<proteinExistence type="inferred from homology"/>
<comment type="caution">
    <text evidence="4">The sequence shown here is derived from an EMBL/GenBank/DDBJ whole genome shotgun (WGS) entry which is preliminary data.</text>
</comment>
<organism evidence="4 5">
    <name type="scientific">Streptomyces jumonjinensis</name>
    <dbReference type="NCBI Taxonomy" id="1945"/>
    <lineage>
        <taxon>Bacteria</taxon>
        <taxon>Bacillati</taxon>
        <taxon>Actinomycetota</taxon>
        <taxon>Actinomycetes</taxon>
        <taxon>Kitasatosporales</taxon>
        <taxon>Streptomycetaceae</taxon>
        <taxon>Streptomyces</taxon>
    </lineage>
</organism>
<dbReference type="GO" id="GO:0061522">
    <property type="term" value="F:1,4-dihydroxy-2-naphthoyl-CoA thioesterase activity"/>
    <property type="evidence" value="ECO:0007669"/>
    <property type="project" value="TreeGrafter"/>
</dbReference>
<evidence type="ECO:0000256" key="1">
    <source>
        <dbReference type="ARBA" id="ARBA00008324"/>
    </source>
</evidence>
<dbReference type="NCBIfam" id="TIGR00369">
    <property type="entry name" value="unchar_dom_1"/>
    <property type="match status" value="1"/>
</dbReference>
<dbReference type="EMBL" id="VCLA01000123">
    <property type="protein sequence ID" value="MQT01459.1"/>
    <property type="molecule type" value="Genomic_DNA"/>
</dbReference>
<evidence type="ECO:0000313" key="5">
    <source>
        <dbReference type="Proteomes" id="UP000419138"/>
    </source>
</evidence>
<dbReference type="CDD" id="cd03443">
    <property type="entry name" value="PaaI_thioesterase"/>
    <property type="match status" value="1"/>
</dbReference>
<keyword evidence="2" id="KW-0378">Hydrolase</keyword>
<dbReference type="SUPFAM" id="SSF54637">
    <property type="entry name" value="Thioesterase/thiol ester dehydrase-isomerase"/>
    <property type="match status" value="1"/>
</dbReference>
<evidence type="ECO:0000256" key="2">
    <source>
        <dbReference type="ARBA" id="ARBA00022801"/>
    </source>
</evidence>